<organism evidence="1 2">
    <name type="scientific">Plasmodiophora brassicae</name>
    <name type="common">Clubroot disease agent</name>
    <dbReference type="NCBI Taxonomy" id="37360"/>
    <lineage>
        <taxon>Eukaryota</taxon>
        <taxon>Sar</taxon>
        <taxon>Rhizaria</taxon>
        <taxon>Endomyxa</taxon>
        <taxon>Phytomyxea</taxon>
        <taxon>Plasmodiophorida</taxon>
        <taxon>Plasmodiophoridae</taxon>
        <taxon>Plasmodiophora</taxon>
    </lineage>
</organism>
<gene>
    <name evidence="1" type="ORF">PBRA_009588</name>
</gene>
<dbReference type="EMBL" id="CDSF01000003">
    <property type="protein sequence ID" value="CEO95056.1"/>
    <property type="molecule type" value="Genomic_DNA"/>
</dbReference>
<protein>
    <submittedName>
        <fullName evidence="1">Uncharacterized protein</fullName>
    </submittedName>
</protein>
<proteinExistence type="predicted"/>
<dbReference type="Proteomes" id="UP000039324">
    <property type="component" value="Unassembled WGS sequence"/>
</dbReference>
<evidence type="ECO:0000313" key="2">
    <source>
        <dbReference type="Proteomes" id="UP000039324"/>
    </source>
</evidence>
<accession>A0A0G4IIN6</accession>
<sequence length="272" mass="28881">MAAPPGPAGAGLPVSPPFISADMNADGELNTPAVAAGHVDFRTVGRESRRKRKAALLGALTQGRMITDRELGMAACREAEAVAQVAGAAVAPPWFPAAMADLLAPIRTDILNLRATVEGDIANLRATVESDIVNLRVIMEAQSQNQRIYLRNQKAALLGALTQGRMITDRELGMAACREAEAVAQVAGAAVAPPWFPAAMADLLAPIRTDILNLRATVEGDIANLRATVESDIVNLRVIMEAQSQNQRIYLRNQKVVDVAVDGHPQIEDLGS</sequence>
<dbReference type="AlphaFoldDB" id="A0A0G4IIN6"/>
<keyword evidence="2" id="KW-1185">Reference proteome</keyword>
<evidence type="ECO:0000313" key="1">
    <source>
        <dbReference type="EMBL" id="CEO95056.1"/>
    </source>
</evidence>
<reference evidence="1 2" key="1">
    <citation type="submission" date="2015-02" db="EMBL/GenBank/DDBJ databases">
        <authorList>
            <person name="Chooi Y.-H."/>
        </authorList>
    </citation>
    <scope>NUCLEOTIDE SEQUENCE [LARGE SCALE GENOMIC DNA]</scope>
    <source>
        <strain evidence="1">E3</strain>
    </source>
</reference>
<name>A0A0G4IIN6_PLABS</name>